<reference evidence="1 2" key="1">
    <citation type="submission" date="2016-11" db="EMBL/GenBank/DDBJ databases">
        <authorList>
            <person name="Jaros S."/>
            <person name="Januszkiewicz K."/>
            <person name="Wedrychowicz H."/>
        </authorList>
    </citation>
    <scope>NUCLEOTIDE SEQUENCE [LARGE SCALE GENOMIC DNA]</scope>
    <source>
        <strain evidence="1 2">DSM 3090</strain>
    </source>
</reference>
<organism evidence="1 2">
    <name type="scientific">Hathewaya proteolytica DSM 3090</name>
    <dbReference type="NCBI Taxonomy" id="1121331"/>
    <lineage>
        <taxon>Bacteria</taxon>
        <taxon>Bacillati</taxon>
        <taxon>Bacillota</taxon>
        <taxon>Clostridia</taxon>
        <taxon>Eubacteriales</taxon>
        <taxon>Clostridiaceae</taxon>
        <taxon>Hathewaya</taxon>
    </lineage>
</organism>
<dbReference type="STRING" id="1121331.SAMN02745248_02657"/>
<protein>
    <submittedName>
        <fullName evidence="1">Uncharacterized protein</fullName>
    </submittedName>
</protein>
<dbReference type="EMBL" id="FRAD01000032">
    <property type="protein sequence ID" value="SHK49077.1"/>
    <property type="molecule type" value="Genomic_DNA"/>
</dbReference>
<evidence type="ECO:0000313" key="2">
    <source>
        <dbReference type="Proteomes" id="UP000183952"/>
    </source>
</evidence>
<sequence>MSTIKKAIESVVGNDEEKKRAKEMLTLLAEACESKGKLMAEELKTYIRTAGTVENKTIPVSDILTEFFETRVTTEESMKDLPNAVADAIKNMMSGNIIEGATSLISTTLNAILGSSSGAEVTRRQYFVGIEGLSMVRYDISYWARDITVESLKKYQEKSCVCILTKSSIDPKNLKFNTFLNIYQSLLEKKSGLTNDELIKMIEDAKKVYKTILDDENFMQDRDFAICDEIVTSIDNLDEYLTTENLSFTPEGQWPCKM</sequence>
<keyword evidence="2" id="KW-1185">Reference proteome</keyword>
<dbReference type="OrthoDB" id="6710591at2"/>
<evidence type="ECO:0000313" key="1">
    <source>
        <dbReference type="EMBL" id="SHK49077.1"/>
    </source>
</evidence>
<proteinExistence type="predicted"/>
<dbReference type="Proteomes" id="UP000183952">
    <property type="component" value="Unassembled WGS sequence"/>
</dbReference>
<accession>A0A1M6SWN6</accession>
<dbReference type="RefSeq" id="WP_072904539.1">
    <property type="nucleotide sequence ID" value="NZ_FRAD01000032.1"/>
</dbReference>
<dbReference type="AlphaFoldDB" id="A0A1M6SWN6"/>
<name>A0A1M6SWN6_9CLOT</name>
<gene>
    <name evidence="1" type="ORF">SAMN02745248_02657</name>
</gene>